<dbReference type="Gene3D" id="2.60.200.20">
    <property type="match status" value="1"/>
</dbReference>
<gene>
    <name evidence="4" type="ORF">GCM10009681_53630</name>
</gene>
<dbReference type="Pfam" id="PF00498">
    <property type="entry name" value="FHA"/>
    <property type="match status" value="1"/>
</dbReference>
<dbReference type="EMBL" id="BAAALS010000042">
    <property type="protein sequence ID" value="GAA1775322.1"/>
    <property type="molecule type" value="Genomic_DNA"/>
</dbReference>
<dbReference type="PROSITE" id="PS50006">
    <property type="entry name" value="FHA_DOMAIN"/>
    <property type="match status" value="1"/>
</dbReference>
<dbReference type="InterPro" id="IPR008984">
    <property type="entry name" value="SMAD_FHA_dom_sf"/>
</dbReference>
<feature type="region of interest" description="Disordered" evidence="2">
    <location>
        <begin position="170"/>
        <end position="195"/>
    </location>
</feature>
<protein>
    <recommendedName>
        <fullName evidence="3">FHA domain-containing protein</fullName>
    </recommendedName>
</protein>
<dbReference type="CDD" id="cd00060">
    <property type="entry name" value="FHA"/>
    <property type="match status" value="1"/>
</dbReference>
<keyword evidence="5" id="KW-1185">Reference proteome</keyword>
<evidence type="ECO:0000313" key="5">
    <source>
        <dbReference type="Proteomes" id="UP001500655"/>
    </source>
</evidence>
<sequence length="195" mass="21035">MSADAPAQWCRKCDKEYPPPHYLCPVHHGEALVPRPVETSAPPPAAEDAARPRKVCWNCGTTSPNETSRDCADCMESLIPPTLVIAFPAGRVVVSACGQSVDLGRAGQFSRVFDRYPNVSRWHATVSVDADGDAWLAPNPAAPNGTFLNDKEIMDRTPLRPGDRIRFATCEGPNIGPTSEPVRQPRREPAPGPGG</sequence>
<dbReference type="Proteomes" id="UP001500655">
    <property type="component" value="Unassembled WGS sequence"/>
</dbReference>
<comment type="caution">
    <text evidence="4">The sequence shown here is derived from an EMBL/GenBank/DDBJ whole genome shotgun (WGS) entry which is preliminary data.</text>
</comment>
<reference evidence="4 5" key="1">
    <citation type="journal article" date="2019" name="Int. J. Syst. Evol. Microbiol.">
        <title>The Global Catalogue of Microorganisms (GCM) 10K type strain sequencing project: providing services to taxonomists for standard genome sequencing and annotation.</title>
        <authorList>
            <consortium name="The Broad Institute Genomics Platform"/>
            <consortium name="The Broad Institute Genome Sequencing Center for Infectious Disease"/>
            <person name="Wu L."/>
            <person name="Ma J."/>
        </authorList>
    </citation>
    <scope>NUCLEOTIDE SEQUENCE [LARGE SCALE GENOMIC DNA]</scope>
    <source>
        <strain evidence="4 5">JCM 13249</strain>
    </source>
</reference>
<evidence type="ECO:0000259" key="3">
    <source>
        <dbReference type="PROSITE" id="PS50006"/>
    </source>
</evidence>
<accession>A0ABN2L7C1</accession>
<keyword evidence="1" id="KW-0597">Phosphoprotein</keyword>
<name>A0ABN2L7C1_9ACTN</name>
<proteinExistence type="predicted"/>
<organism evidence="4 5">
    <name type="scientific">Luedemannella helvata</name>
    <dbReference type="NCBI Taxonomy" id="349315"/>
    <lineage>
        <taxon>Bacteria</taxon>
        <taxon>Bacillati</taxon>
        <taxon>Actinomycetota</taxon>
        <taxon>Actinomycetes</taxon>
        <taxon>Micromonosporales</taxon>
        <taxon>Micromonosporaceae</taxon>
        <taxon>Luedemannella</taxon>
    </lineage>
</organism>
<evidence type="ECO:0000256" key="2">
    <source>
        <dbReference type="SAM" id="MobiDB-lite"/>
    </source>
</evidence>
<evidence type="ECO:0000313" key="4">
    <source>
        <dbReference type="EMBL" id="GAA1775322.1"/>
    </source>
</evidence>
<dbReference type="InterPro" id="IPR000253">
    <property type="entry name" value="FHA_dom"/>
</dbReference>
<evidence type="ECO:0000256" key="1">
    <source>
        <dbReference type="ARBA" id="ARBA00022553"/>
    </source>
</evidence>
<dbReference type="SUPFAM" id="SSF49879">
    <property type="entry name" value="SMAD/FHA domain"/>
    <property type="match status" value="1"/>
</dbReference>
<feature type="domain" description="FHA" evidence="3">
    <location>
        <begin position="101"/>
        <end position="153"/>
    </location>
</feature>